<dbReference type="PANTHER" id="PTHR42781">
    <property type="entry name" value="SPERMIDINE/PUTRESCINE IMPORT ATP-BINDING PROTEIN POTA"/>
    <property type="match status" value="1"/>
</dbReference>
<dbReference type="PANTHER" id="PTHR42781:SF4">
    <property type="entry name" value="SPERMIDINE_PUTRESCINE IMPORT ATP-BINDING PROTEIN POTA"/>
    <property type="match status" value="1"/>
</dbReference>
<feature type="region of interest" description="Disordered" evidence="2">
    <location>
        <begin position="188"/>
        <end position="227"/>
    </location>
</feature>
<dbReference type="InterPro" id="IPR027417">
    <property type="entry name" value="P-loop_NTPase"/>
</dbReference>
<gene>
    <name evidence="4" type="ORF">GCM10025868_14990</name>
</gene>
<dbReference type="SUPFAM" id="SSF52540">
    <property type="entry name" value="P-loop containing nucleoside triphosphate hydrolases"/>
    <property type="match status" value="1"/>
</dbReference>
<evidence type="ECO:0000256" key="1">
    <source>
        <dbReference type="ARBA" id="ARBA00022448"/>
    </source>
</evidence>
<dbReference type="PROSITE" id="PS50893">
    <property type="entry name" value="ABC_TRANSPORTER_2"/>
    <property type="match status" value="1"/>
</dbReference>
<accession>A0ABQ6JEL5</accession>
<dbReference type="Pfam" id="PF00005">
    <property type="entry name" value="ABC_tran"/>
    <property type="match status" value="1"/>
</dbReference>
<organism evidence="4 5">
    <name type="scientific">Angustibacter aerolatus</name>
    <dbReference type="NCBI Taxonomy" id="1162965"/>
    <lineage>
        <taxon>Bacteria</taxon>
        <taxon>Bacillati</taxon>
        <taxon>Actinomycetota</taxon>
        <taxon>Actinomycetes</taxon>
        <taxon>Kineosporiales</taxon>
        <taxon>Kineosporiaceae</taxon>
    </lineage>
</organism>
<protein>
    <recommendedName>
        <fullName evidence="3">ABC transporter domain-containing protein</fullName>
    </recommendedName>
</protein>
<dbReference type="InterPro" id="IPR003439">
    <property type="entry name" value="ABC_transporter-like_ATP-bd"/>
</dbReference>
<dbReference type="Gene3D" id="3.40.50.300">
    <property type="entry name" value="P-loop containing nucleotide triphosphate hydrolases"/>
    <property type="match status" value="1"/>
</dbReference>
<feature type="domain" description="ABC transporter" evidence="3">
    <location>
        <begin position="2"/>
        <end position="226"/>
    </location>
</feature>
<keyword evidence="1" id="KW-0813">Transport</keyword>
<reference evidence="5" key="1">
    <citation type="journal article" date="2019" name="Int. J. Syst. Evol. Microbiol.">
        <title>The Global Catalogue of Microorganisms (GCM) 10K type strain sequencing project: providing services to taxonomists for standard genome sequencing and annotation.</title>
        <authorList>
            <consortium name="The Broad Institute Genomics Platform"/>
            <consortium name="The Broad Institute Genome Sequencing Center for Infectious Disease"/>
            <person name="Wu L."/>
            <person name="Ma J."/>
        </authorList>
    </citation>
    <scope>NUCLEOTIDE SEQUENCE [LARGE SCALE GENOMIC DNA]</scope>
    <source>
        <strain evidence="5">NBRC 108730</strain>
    </source>
</reference>
<dbReference type="Proteomes" id="UP001157017">
    <property type="component" value="Unassembled WGS sequence"/>
</dbReference>
<evidence type="ECO:0000259" key="3">
    <source>
        <dbReference type="PROSITE" id="PS50893"/>
    </source>
</evidence>
<feature type="compositionally biased region" description="Polar residues" evidence="2">
    <location>
        <begin position="210"/>
        <end position="227"/>
    </location>
</feature>
<evidence type="ECO:0000313" key="5">
    <source>
        <dbReference type="Proteomes" id="UP001157017"/>
    </source>
</evidence>
<keyword evidence="5" id="KW-1185">Reference proteome</keyword>
<feature type="region of interest" description="Disordered" evidence="2">
    <location>
        <begin position="105"/>
        <end position="162"/>
    </location>
</feature>
<dbReference type="InterPro" id="IPR050093">
    <property type="entry name" value="ABC_SmlMolc_Importer"/>
</dbReference>
<evidence type="ECO:0000313" key="4">
    <source>
        <dbReference type="EMBL" id="GMA86249.1"/>
    </source>
</evidence>
<name>A0ABQ6JEL5_9ACTN</name>
<feature type="compositionally biased region" description="Basic and acidic residues" evidence="2">
    <location>
        <begin position="105"/>
        <end position="118"/>
    </location>
</feature>
<proteinExistence type="predicted"/>
<sequence>MITVTGASKRYGDFAALADVSLDIPAGSLTALLGPSGSGKSTLLRSIAGLEHLDAGTVTIAGADVTNVPPQRRGIGFVFQHYAAFKHLTVRDNVAFGLKVRRRPKAETKRKVDEPARDRRARRVPAPLPGACPAGSGSGWRWPARSPSTPTSCCSTSPSVRSTPRCAPTCAPGCAGCTRRCTSRRCWSPTTRRRRSTSPTGSRCSTTGGWSRSVTPSRCTTGPPTTS</sequence>
<comment type="caution">
    <text evidence="4">The sequence shown here is derived from an EMBL/GenBank/DDBJ whole genome shotgun (WGS) entry which is preliminary data.</text>
</comment>
<feature type="compositionally biased region" description="Low complexity" evidence="2">
    <location>
        <begin position="145"/>
        <end position="162"/>
    </location>
</feature>
<feature type="compositionally biased region" description="Low complexity" evidence="2">
    <location>
        <begin position="197"/>
        <end position="209"/>
    </location>
</feature>
<evidence type="ECO:0000256" key="2">
    <source>
        <dbReference type="SAM" id="MobiDB-lite"/>
    </source>
</evidence>
<dbReference type="EMBL" id="BSUZ01000001">
    <property type="protein sequence ID" value="GMA86249.1"/>
    <property type="molecule type" value="Genomic_DNA"/>
</dbReference>